<evidence type="ECO:0000256" key="1">
    <source>
        <dbReference type="ARBA" id="ARBA00022553"/>
    </source>
</evidence>
<accession>A0A078B7J5</accession>
<dbReference type="InterPro" id="IPR001789">
    <property type="entry name" value="Sig_transdc_resp-reg_receiver"/>
</dbReference>
<feature type="domain" description="Histidine kinase" evidence="3">
    <location>
        <begin position="155"/>
        <end position="373"/>
    </location>
</feature>
<dbReference type="OMA" id="HIFEMYY"/>
<protein>
    <submittedName>
        <fullName evidence="5">Pas domain s-box protein</fullName>
    </submittedName>
</protein>
<proteinExistence type="predicted"/>
<dbReference type="CDD" id="cd00082">
    <property type="entry name" value="HisKA"/>
    <property type="match status" value="1"/>
</dbReference>
<dbReference type="PANTHER" id="PTHR43719">
    <property type="entry name" value="TWO-COMPONENT HISTIDINE KINASE"/>
    <property type="match status" value="1"/>
</dbReference>
<dbReference type="InterPro" id="IPR003661">
    <property type="entry name" value="HisK_dim/P_dom"/>
</dbReference>
<dbReference type="Pfam" id="PF00072">
    <property type="entry name" value="Response_reg"/>
    <property type="match status" value="1"/>
</dbReference>
<evidence type="ECO:0000313" key="5">
    <source>
        <dbReference type="EMBL" id="CDW89272.1"/>
    </source>
</evidence>
<dbReference type="InterPro" id="IPR036890">
    <property type="entry name" value="HATPase_C_sf"/>
</dbReference>
<dbReference type="Gene3D" id="3.30.565.10">
    <property type="entry name" value="Histidine kinase-like ATPase, C-terminal domain"/>
    <property type="match status" value="1"/>
</dbReference>
<dbReference type="InterPro" id="IPR005467">
    <property type="entry name" value="His_kinase_dom"/>
</dbReference>
<dbReference type="SUPFAM" id="SSF55874">
    <property type="entry name" value="ATPase domain of HSP90 chaperone/DNA topoisomerase II/histidine kinase"/>
    <property type="match status" value="1"/>
</dbReference>
<dbReference type="InterPro" id="IPR003594">
    <property type="entry name" value="HATPase_dom"/>
</dbReference>
<dbReference type="AlphaFoldDB" id="A0A078B7J5"/>
<dbReference type="Pfam" id="PF00512">
    <property type="entry name" value="HisKA"/>
    <property type="match status" value="1"/>
</dbReference>
<keyword evidence="6" id="KW-1185">Reference proteome</keyword>
<feature type="domain" description="Response regulatory" evidence="4">
    <location>
        <begin position="456"/>
        <end position="594"/>
    </location>
</feature>
<dbReference type="SMART" id="SM00388">
    <property type="entry name" value="HisKA"/>
    <property type="match status" value="1"/>
</dbReference>
<dbReference type="Proteomes" id="UP000039865">
    <property type="component" value="Unassembled WGS sequence"/>
</dbReference>
<sequence>MNQELTKLFDNLPEGIVLYNQEDKNIVLANHEFKRLFKVNNQQKQNTKDYEQLKNLRLYDFKSQQENILNNDMQNVFTAAEAEGQYYQVQQLKEDRRCSYLQSNETETEIVTFSKQQILFQNFYHSMIMIKNLTPMMKLEKLKVENHFYEMLTATVSHDLRTPLNSMIGLLNNMDMYINDTQGKRFLSIIKNSSSFMLFLVNDLLDCFQIKNGKFKKNMKWTDMAKSIRELIDMFSVGAREKGIKIRLEISQNFPHEIFIDEQRIKQVILNLLQNALKFTFKGQISLEASFCKINKELKISVIDTGVGISTEDQRNLFKMFGKLDATSQINTSGIGLGLSICKQIVEVFDGKIYVDDNDQPGTKFTFYVKCEDGSILLDSNNILLTERPLQNSDEEIYGLDQYLQDPTSCQNLNFSQEISFHLCKQDVLGFQPFQRKFSLFNEEQKINCECQSLNKILVVDDNIFNVVTLQTIIEQNQGFQCDKAMNGIQAVEMFKSRLQEKSRCQCFSKDKSCSYNLIFMDCSMPLLDGFEATKQIRLIEKSQPNLSYQTRIIALTAYTSDQLHQQCLESGMNKFVTKPICAKAITEIIEQYLTK</sequence>
<dbReference type="InterPro" id="IPR011006">
    <property type="entry name" value="CheY-like_superfamily"/>
</dbReference>
<organism evidence="5 6">
    <name type="scientific">Stylonychia lemnae</name>
    <name type="common">Ciliate</name>
    <dbReference type="NCBI Taxonomy" id="5949"/>
    <lineage>
        <taxon>Eukaryota</taxon>
        <taxon>Sar</taxon>
        <taxon>Alveolata</taxon>
        <taxon>Ciliophora</taxon>
        <taxon>Intramacronucleata</taxon>
        <taxon>Spirotrichea</taxon>
        <taxon>Stichotrichia</taxon>
        <taxon>Sporadotrichida</taxon>
        <taxon>Oxytrichidae</taxon>
        <taxon>Stylonychinae</taxon>
        <taxon>Stylonychia</taxon>
    </lineage>
</organism>
<dbReference type="Gene3D" id="3.40.50.2300">
    <property type="match status" value="1"/>
</dbReference>
<dbReference type="InterPro" id="IPR000014">
    <property type="entry name" value="PAS"/>
</dbReference>
<name>A0A078B7J5_STYLE</name>
<dbReference type="InterPro" id="IPR050956">
    <property type="entry name" value="2C_system_His_kinase"/>
</dbReference>
<dbReference type="FunFam" id="3.30.565.10:FF:000010">
    <property type="entry name" value="Sensor histidine kinase RcsC"/>
    <property type="match status" value="1"/>
</dbReference>
<feature type="modified residue" description="4-aspartylphosphate" evidence="2">
    <location>
        <position position="522"/>
    </location>
</feature>
<dbReference type="Gene3D" id="1.10.287.130">
    <property type="match status" value="1"/>
</dbReference>
<reference evidence="5 6" key="1">
    <citation type="submission" date="2014-06" db="EMBL/GenBank/DDBJ databases">
        <authorList>
            <person name="Swart Estienne"/>
        </authorList>
    </citation>
    <scope>NUCLEOTIDE SEQUENCE [LARGE SCALE GENOMIC DNA]</scope>
    <source>
        <strain evidence="5 6">130c</strain>
    </source>
</reference>
<dbReference type="OrthoDB" id="297207at2759"/>
<dbReference type="EMBL" id="CCKQ01017394">
    <property type="protein sequence ID" value="CDW89272.1"/>
    <property type="molecule type" value="Genomic_DNA"/>
</dbReference>
<dbReference type="PROSITE" id="PS50110">
    <property type="entry name" value="RESPONSE_REGULATORY"/>
    <property type="match status" value="1"/>
</dbReference>
<dbReference type="SUPFAM" id="SSF52172">
    <property type="entry name" value="CheY-like"/>
    <property type="match status" value="1"/>
</dbReference>
<evidence type="ECO:0000313" key="6">
    <source>
        <dbReference type="Proteomes" id="UP000039865"/>
    </source>
</evidence>
<dbReference type="InterPro" id="IPR004358">
    <property type="entry name" value="Sig_transdc_His_kin-like_C"/>
</dbReference>
<dbReference type="SUPFAM" id="SSF47384">
    <property type="entry name" value="Homodimeric domain of signal transducing histidine kinase"/>
    <property type="match status" value="1"/>
</dbReference>
<dbReference type="InParanoid" id="A0A078B7J5"/>
<dbReference type="PANTHER" id="PTHR43719:SF28">
    <property type="entry name" value="PEROXIDE STRESS-ACTIVATED HISTIDINE KINASE MAK1-RELATED"/>
    <property type="match status" value="1"/>
</dbReference>
<dbReference type="CDD" id="cd17546">
    <property type="entry name" value="REC_hyHK_CKI1_RcsC-like"/>
    <property type="match status" value="1"/>
</dbReference>
<gene>
    <name evidence="5" type="primary">Contig5034.g5386</name>
    <name evidence="5" type="ORF">STYLEM_18404</name>
</gene>
<dbReference type="Pfam" id="PF02518">
    <property type="entry name" value="HATPase_c"/>
    <property type="match status" value="1"/>
</dbReference>
<evidence type="ECO:0000259" key="3">
    <source>
        <dbReference type="PROSITE" id="PS50109"/>
    </source>
</evidence>
<dbReference type="PRINTS" id="PR00344">
    <property type="entry name" value="BCTRLSENSOR"/>
</dbReference>
<dbReference type="SMART" id="SM00448">
    <property type="entry name" value="REC"/>
    <property type="match status" value="1"/>
</dbReference>
<dbReference type="Pfam" id="PF13188">
    <property type="entry name" value="PAS_8"/>
    <property type="match status" value="1"/>
</dbReference>
<evidence type="ECO:0000259" key="4">
    <source>
        <dbReference type="PROSITE" id="PS50110"/>
    </source>
</evidence>
<dbReference type="InterPro" id="IPR036097">
    <property type="entry name" value="HisK_dim/P_sf"/>
</dbReference>
<dbReference type="GO" id="GO:0000155">
    <property type="term" value="F:phosphorelay sensor kinase activity"/>
    <property type="evidence" value="ECO:0007669"/>
    <property type="project" value="InterPro"/>
</dbReference>
<dbReference type="SMART" id="SM00387">
    <property type="entry name" value="HATPase_c"/>
    <property type="match status" value="1"/>
</dbReference>
<evidence type="ECO:0000256" key="2">
    <source>
        <dbReference type="PROSITE-ProRule" id="PRU00169"/>
    </source>
</evidence>
<dbReference type="PROSITE" id="PS50109">
    <property type="entry name" value="HIS_KIN"/>
    <property type="match status" value="1"/>
</dbReference>
<keyword evidence="1 2" id="KW-0597">Phosphoprotein</keyword>